<dbReference type="SUPFAM" id="SSF52317">
    <property type="entry name" value="Class I glutamine amidotransferase-like"/>
    <property type="match status" value="1"/>
</dbReference>
<dbReference type="InterPro" id="IPR052158">
    <property type="entry name" value="INH-QAR"/>
</dbReference>
<gene>
    <name evidence="5" type="ORF">SAMN05660691_01492</name>
</gene>
<protein>
    <submittedName>
        <fullName evidence="5">Transcriptional regulator GlxA family, contains an amidase domain and an AraC-type DNA-binding HTH domain</fullName>
    </submittedName>
</protein>
<accession>A0A1H6L656</accession>
<organism evidence="5 6">
    <name type="scientific">Rheinheimera pacifica</name>
    <dbReference type="NCBI Taxonomy" id="173990"/>
    <lineage>
        <taxon>Bacteria</taxon>
        <taxon>Pseudomonadati</taxon>
        <taxon>Pseudomonadota</taxon>
        <taxon>Gammaproteobacteria</taxon>
        <taxon>Chromatiales</taxon>
        <taxon>Chromatiaceae</taxon>
        <taxon>Rheinheimera</taxon>
    </lineage>
</organism>
<dbReference type="CDD" id="cd03137">
    <property type="entry name" value="GATase1_AraC_1"/>
    <property type="match status" value="1"/>
</dbReference>
<dbReference type="Proteomes" id="UP000199371">
    <property type="component" value="Unassembled WGS sequence"/>
</dbReference>
<dbReference type="SMART" id="SM00342">
    <property type="entry name" value="HTH_ARAC"/>
    <property type="match status" value="1"/>
</dbReference>
<reference evidence="6" key="1">
    <citation type="submission" date="2016-10" db="EMBL/GenBank/DDBJ databases">
        <authorList>
            <person name="Varghese N."/>
            <person name="Submissions S."/>
        </authorList>
    </citation>
    <scope>NUCLEOTIDE SEQUENCE [LARGE SCALE GENOMIC DNA]</scope>
    <source>
        <strain evidence="6">DSM 17616</strain>
    </source>
</reference>
<evidence type="ECO:0000256" key="1">
    <source>
        <dbReference type="ARBA" id="ARBA00023015"/>
    </source>
</evidence>
<keyword evidence="2 5" id="KW-0238">DNA-binding</keyword>
<keyword evidence="3" id="KW-0804">Transcription</keyword>
<keyword evidence="6" id="KW-1185">Reference proteome</keyword>
<dbReference type="PROSITE" id="PS01124">
    <property type="entry name" value="HTH_ARAC_FAMILY_2"/>
    <property type="match status" value="1"/>
</dbReference>
<sequence>MTKLKVGLILYPLFSPFHISVPQMIFGSIFPEDLLFDLYLVAPDGEVAKAERGMQAQPDGGLELLNTMDIIIVPGWHKLDEPPAANLMESLIAAYQRGAYLVGLCYGTYALAYAGLLNEKKACTHWLAEQDFNRRFPGVHLDTNALYTEDDRIITSAGIGAGLDCCLYIVRKFFGAKIANRVARLLVVPPHREGGQAQFIEYPIARSTSEAQINTLLDYLRKNIARSQNIDELSALAGMSRRTFTRRFQKATGMTVVEWLTKERLQRSRELLETTALSIEQIATQVGFQTATSFRQHFKQRHAVSPGAWRKTFGTEKLIDTNEPFAVKKKTSQG</sequence>
<dbReference type="RefSeq" id="WP_092792174.1">
    <property type="nucleotide sequence ID" value="NZ_FNXF01000004.1"/>
</dbReference>
<dbReference type="PROSITE" id="PS00041">
    <property type="entry name" value="HTH_ARAC_FAMILY_1"/>
    <property type="match status" value="1"/>
</dbReference>
<dbReference type="InterPro" id="IPR018062">
    <property type="entry name" value="HTH_AraC-typ_CS"/>
</dbReference>
<proteinExistence type="predicted"/>
<dbReference type="Gene3D" id="1.10.10.60">
    <property type="entry name" value="Homeodomain-like"/>
    <property type="match status" value="2"/>
</dbReference>
<dbReference type="Pfam" id="PF12833">
    <property type="entry name" value="HTH_18"/>
    <property type="match status" value="1"/>
</dbReference>
<keyword evidence="1" id="KW-0805">Transcription regulation</keyword>
<evidence type="ECO:0000313" key="6">
    <source>
        <dbReference type="Proteomes" id="UP000199371"/>
    </source>
</evidence>
<dbReference type="EMBL" id="FNXF01000004">
    <property type="protein sequence ID" value="SEH79670.1"/>
    <property type="molecule type" value="Genomic_DNA"/>
</dbReference>
<evidence type="ECO:0000256" key="2">
    <source>
        <dbReference type="ARBA" id="ARBA00023125"/>
    </source>
</evidence>
<dbReference type="InterPro" id="IPR009057">
    <property type="entry name" value="Homeodomain-like_sf"/>
</dbReference>
<evidence type="ECO:0000256" key="3">
    <source>
        <dbReference type="ARBA" id="ARBA00023163"/>
    </source>
</evidence>
<dbReference type="Gene3D" id="3.40.50.880">
    <property type="match status" value="1"/>
</dbReference>
<dbReference type="Pfam" id="PF01965">
    <property type="entry name" value="DJ-1_PfpI"/>
    <property type="match status" value="1"/>
</dbReference>
<dbReference type="InterPro" id="IPR002818">
    <property type="entry name" value="DJ-1/PfpI"/>
</dbReference>
<dbReference type="PANTHER" id="PTHR43130">
    <property type="entry name" value="ARAC-FAMILY TRANSCRIPTIONAL REGULATOR"/>
    <property type="match status" value="1"/>
</dbReference>
<dbReference type="InterPro" id="IPR029062">
    <property type="entry name" value="Class_I_gatase-like"/>
</dbReference>
<dbReference type="SUPFAM" id="SSF46689">
    <property type="entry name" value="Homeodomain-like"/>
    <property type="match status" value="2"/>
</dbReference>
<dbReference type="GO" id="GO:0003700">
    <property type="term" value="F:DNA-binding transcription factor activity"/>
    <property type="evidence" value="ECO:0007669"/>
    <property type="project" value="InterPro"/>
</dbReference>
<dbReference type="GO" id="GO:0043565">
    <property type="term" value="F:sequence-specific DNA binding"/>
    <property type="evidence" value="ECO:0007669"/>
    <property type="project" value="InterPro"/>
</dbReference>
<dbReference type="PANTHER" id="PTHR43130:SF3">
    <property type="entry name" value="HTH-TYPE TRANSCRIPTIONAL REGULATOR RV1931C"/>
    <property type="match status" value="1"/>
</dbReference>
<dbReference type="InterPro" id="IPR018060">
    <property type="entry name" value="HTH_AraC"/>
</dbReference>
<evidence type="ECO:0000313" key="5">
    <source>
        <dbReference type="EMBL" id="SEH79670.1"/>
    </source>
</evidence>
<name>A0A1H6L656_9GAMM</name>
<evidence type="ECO:0000259" key="4">
    <source>
        <dbReference type="PROSITE" id="PS01124"/>
    </source>
</evidence>
<dbReference type="STRING" id="173990.SAMN05660691_01492"/>
<feature type="domain" description="HTH araC/xylS-type" evidence="4">
    <location>
        <begin position="214"/>
        <end position="312"/>
    </location>
</feature>
<dbReference type="AlphaFoldDB" id="A0A1H6L656"/>
<dbReference type="OrthoDB" id="9803764at2"/>